<dbReference type="PROSITE" id="PS50110">
    <property type="entry name" value="RESPONSE_REGULATORY"/>
    <property type="match status" value="1"/>
</dbReference>
<evidence type="ECO:0000256" key="1">
    <source>
        <dbReference type="ARBA" id="ARBA00022553"/>
    </source>
</evidence>
<dbReference type="Pfam" id="PF00072">
    <property type="entry name" value="Response_reg"/>
    <property type="match status" value="1"/>
</dbReference>
<dbReference type="HOGENOM" id="CLU_000445_69_11_10"/>
<dbReference type="PANTHER" id="PTHR44591">
    <property type="entry name" value="STRESS RESPONSE REGULATOR PROTEIN 1"/>
    <property type="match status" value="1"/>
</dbReference>
<sequence>MNEETKILIVEDEAITSMLLEVELSNLGYACTCVSTGEEAIDRVRMMNFSLVLMDIRLAGGMNGIETAAQIRQQAQTLPIIFATGYSDKKMIEDANHVNPVCYLVKPLKLKELLAVIQSLLKP</sequence>
<evidence type="ECO:0000256" key="2">
    <source>
        <dbReference type="PROSITE-ProRule" id="PRU00169"/>
    </source>
</evidence>
<keyword evidence="5" id="KW-1185">Reference proteome</keyword>
<name>B3QSX4_CHLT3</name>
<evidence type="ECO:0000313" key="5">
    <source>
        <dbReference type="Proteomes" id="UP000001208"/>
    </source>
</evidence>
<keyword evidence="1 2" id="KW-0597">Phosphoprotein</keyword>
<feature type="modified residue" description="4-aspartylphosphate" evidence="2">
    <location>
        <position position="55"/>
    </location>
</feature>
<dbReference type="SUPFAM" id="SSF52172">
    <property type="entry name" value="CheY-like"/>
    <property type="match status" value="1"/>
</dbReference>
<evidence type="ECO:0000259" key="3">
    <source>
        <dbReference type="PROSITE" id="PS50110"/>
    </source>
</evidence>
<dbReference type="InterPro" id="IPR050595">
    <property type="entry name" value="Bact_response_regulator"/>
</dbReference>
<dbReference type="RefSeq" id="WP_012498701.1">
    <property type="nucleotide sequence ID" value="NC_011026.1"/>
</dbReference>
<dbReference type="Gene3D" id="3.40.50.2300">
    <property type="match status" value="1"/>
</dbReference>
<dbReference type="SMART" id="SM00448">
    <property type="entry name" value="REC"/>
    <property type="match status" value="1"/>
</dbReference>
<proteinExistence type="predicted"/>
<accession>B3QSX4</accession>
<dbReference type="STRING" id="517418.Ctha_0146"/>
<dbReference type="Proteomes" id="UP000001208">
    <property type="component" value="Chromosome"/>
</dbReference>
<dbReference type="PANTHER" id="PTHR44591:SF3">
    <property type="entry name" value="RESPONSE REGULATORY DOMAIN-CONTAINING PROTEIN"/>
    <property type="match status" value="1"/>
</dbReference>
<dbReference type="eggNOG" id="COG0745">
    <property type="taxonomic scope" value="Bacteria"/>
</dbReference>
<gene>
    <name evidence="4" type="ordered locus">Ctha_0146</name>
</gene>
<protein>
    <submittedName>
        <fullName evidence="4">Response regulator receiver protein</fullName>
    </submittedName>
</protein>
<dbReference type="InterPro" id="IPR011006">
    <property type="entry name" value="CheY-like_superfamily"/>
</dbReference>
<evidence type="ECO:0000313" key="4">
    <source>
        <dbReference type="EMBL" id="ACF12617.1"/>
    </source>
</evidence>
<dbReference type="GO" id="GO:0000160">
    <property type="term" value="P:phosphorelay signal transduction system"/>
    <property type="evidence" value="ECO:0007669"/>
    <property type="project" value="InterPro"/>
</dbReference>
<dbReference type="InterPro" id="IPR001789">
    <property type="entry name" value="Sig_transdc_resp-reg_receiver"/>
</dbReference>
<feature type="domain" description="Response regulatory" evidence="3">
    <location>
        <begin position="6"/>
        <end position="121"/>
    </location>
</feature>
<dbReference type="CDD" id="cd17534">
    <property type="entry name" value="REC_DC-like"/>
    <property type="match status" value="1"/>
</dbReference>
<organism evidence="4 5">
    <name type="scientific">Chloroherpeton thalassium (strain ATCC 35110 / GB-78)</name>
    <dbReference type="NCBI Taxonomy" id="517418"/>
    <lineage>
        <taxon>Bacteria</taxon>
        <taxon>Pseudomonadati</taxon>
        <taxon>Chlorobiota</taxon>
        <taxon>Chlorobiia</taxon>
        <taxon>Chlorobiales</taxon>
        <taxon>Chloroherpetonaceae</taxon>
        <taxon>Chloroherpeton</taxon>
    </lineage>
</organism>
<dbReference type="EMBL" id="CP001100">
    <property type="protein sequence ID" value="ACF12617.1"/>
    <property type="molecule type" value="Genomic_DNA"/>
</dbReference>
<reference evidence="4 5" key="1">
    <citation type="submission" date="2008-06" db="EMBL/GenBank/DDBJ databases">
        <title>Complete sequence of Chloroherpeton thalassium ATCC 35110.</title>
        <authorList>
            <consortium name="US DOE Joint Genome Institute"/>
            <person name="Lucas S."/>
            <person name="Copeland A."/>
            <person name="Lapidus A."/>
            <person name="Glavina del Rio T."/>
            <person name="Dalin E."/>
            <person name="Tice H."/>
            <person name="Bruce D."/>
            <person name="Goodwin L."/>
            <person name="Pitluck S."/>
            <person name="Schmutz J."/>
            <person name="Larimer F."/>
            <person name="Land M."/>
            <person name="Hauser L."/>
            <person name="Kyrpides N."/>
            <person name="Mikhailova N."/>
            <person name="Liu Z."/>
            <person name="Li T."/>
            <person name="Zhao F."/>
            <person name="Overmann J."/>
            <person name="Bryant D.A."/>
            <person name="Richardson P."/>
        </authorList>
    </citation>
    <scope>NUCLEOTIDE SEQUENCE [LARGE SCALE GENOMIC DNA]</scope>
    <source>
        <strain evidence="5">ATCC 35110 / GB-78</strain>
    </source>
</reference>
<dbReference type="AlphaFoldDB" id="B3QSX4"/>
<dbReference type="KEGG" id="cts:Ctha_0146"/>